<dbReference type="EMBL" id="AP024202">
    <property type="protein sequence ID" value="BCN92697.1"/>
    <property type="molecule type" value="Genomic_DNA"/>
</dbReference>
<reference evidence="1" key="1">
    <citation type="journal article" date="2022" name="Arch. Microbiol.">
        <title>Thiomicrorhabdus immobilis sp. nov., a mesophilic sulfur-oxidizing bacterium isolated from sediment of a brackish lake in northern Japan.</title>
        <authorList>
            <person name="Kojima H."/>
            <person name="Mochizuki J."/>
            <person name="Kanda M."/>
            <person name="Watanabe T."/>
            <person name="Fukui M."/>
        </authorList>
    </citation>
    <scope>NUCLEOTIDE SEQUENCE</scope>
    <source>
        <strain evidence="1">Am19</strain>
    </source>
</reference>
<evidence type="ECO:0000313" key="2">
    <source>
        <dbReference type="Proteomes" id="UP001054820"/>
    </source>
</evidence>
<dbReference type="Gene3D" id="3.40.50.10320">
    <property type="entry name" value="LmbE-like"/>
    <property type="match status" value="1"/>
</dbReference>
<dbReference type="InterPro" id="IPR024078">
    <property type="entry name" value="LmbE-like_dom_sf"/>
</dbReference>
<dbReference type="Proteomes" id="UP001054820">
    <property type="component" value="Chromosome"/>
</dbReference>
<accession>A0ABN6CXU4</accession>
<name>A0ABN6CXU4_9GAMM</name>
<gene>
    <name evidence="1" type="ORF">THMIRHAM_04820</name>
</gene>
<evidence type="ECO:0000313" key="1">
    <source>
        <dbReference type="EMBL" id="BCN92697.1"/>
    </source>
</evidence>
<organism evidence="1 2">
    <name type="scientific">Thiomicrorhabdus immobilis</name>
    <dbReference type="NCBI Taxonomy" id="2791037"/>
    <lineage>
        <taxon>Bacteria</taxon>
        <taxon>Pseudomonadati</taxon>
        <taxon>Pseudomonadota</taxon>
        <taxon>Gammaproteobacteria</taxon>
        <taxon>Thiotrichales</taxon>
        <taxon>Piscirickettsiaceae</taxon>
        <taxon>Thiomicrorhabdus</taxon>
    </lineage>
</organism>
<sequence length="77" mass="9213">MLIKLQISDVMPFMPNVFVDITKFIDINKQVLEIYTEEMRKPLHSRSFDNAIKLNSMRVNTVEFNYVEAFQLMREIK</sequence>
<keyword evidence="2" id="KW-1185">Reference proteome</keyword>
<protein>
    <submittedName>
        <fullName evidence="1">Uncharacterized protein</fullName>
    </submittedName>
</protein>
<proteinExistence type="predicted"/>